<evidence type="ECO:0000313" key="3">
    <source>
        <dbReference type="EnsemblMetazoa" id="XP_022649412"/>
    </source>
</evidence>
<feature type="signal peptide" evidence="2">
    <location>
        <begin position="1"/>
        <end position="20"/>
    </location>
</feature>
<feature type="compositionally biased region" description="Basic and acidic residues" evidence="1">
    <location>
        <begin position="274"/>
        <end position="292"/>
    </location>
</feature>
<evidence type="ECO:0000256" key="2">
    <source>
        <dbReference type="SAM" id="SignalP"/>
    </source>
</evidence>
<dbReference type="Proteomes" id="UP000594260">
    <property type="component" value="Unplaced"/>
</dbReference>
<feature type="compositionally biased region" description="Polar residues" evidence="1">
    <location>
        <begin position="32"/>
        <end position="41"/>
    </location>
</feature>
<evidence type="ECO:0000256" key="1">
    <source>
        <dbReference type="SAM" id="MobiDB-lite"/>
    </source>
</evidence>
<feature type="compositionally biased region" description="Low complexity" evidence="1">
    <location>
        <begin position="525"/>
        <end position="541"/>
    </location>
</feature>
<feature type="compositionally biased region" description="Basic and acidic residues" evidence="1">
    <location>
        <begin position="113"/>
        <end position="135"/>
    </location>
</feature>
<feature type="region of interest" description="Disordered" evidence="1">
    <location>
        <begin position="952"/>
        <end position="986"/>
    </location>
</feature>
<keyword evidence="2" id="KW-0732">Signal</keyword>
<dbReference type="RefSeq" id="XP_022649412.1">
    <property type="nucleotide sequence ID" value="XM_022793677.1"/>
</dbReference>
<feature type="compositionally biased region" description="Basic and acidic residues" evidence="1">
    <location>
        <begin position="1155"/>
        <end position="1175"/>
    </location>
</feature>
<feature type="compositionally biased region" description="Basic and acidic residues" evidence="1">
    <location>
        <begin position="223"/>
        <end position="251"/>
    </location>
</feature>
<protein>
    <submittedName>
        <fullName evidence="3">Uncharacterized protein</fullName>
    </submittedName>
</protein>
<feature type="region of interest" description="Disordered" evidence="1">
    <location>
        <begin position="1265"/>
        <end position="1289"/>
    </location>
</feature>
<feature type="region of interest" description="Disordered" evidence="1">
    <location>
        <begin position="726"/>
        <end position="747"/>
    </location>
</feature>
<organism evidence="3 4">
    <name type="scientific">Varroa destructor</name>
    <name type="common">Honeybee mite</name>
    <dbReference type="NCBI Taxonomy" id="109461"/>
    <lineage>
        <taxon>Eukaryota</taxon>
        <taxon>Metazoa</taxon>
        <taxon>Ecdysozoa</taxon>
        <taxon>Arthropoda</taxon>
        <taxon>Chelicerata</taxon>
        <taxon>Arachnida</taxon>
        <taxon>Acari</taxon>
        <taxon>Parasitiformes</taxon>
        <taxon>Mesostigmata</taxon>
        <taxon>Gamasina</taxon>
        <taxon>Dermanyssoidea</taxon>
        <taxon>Varroidae</taxon>
        <taxon>Varroa</taxon>
    </lineage>
</organism>
<feature type="compositionally biased region" description="Polar residues" evidence="1">
    <location>
        <begin position="726"/>
        <end position="740"/>
    </location>
</feature>
<reference evidence="3" key="1">
    <citation type="submission" date="2021-01" db="UniProtKB">
        <authorList>
            <consortium name="EnsemblMetazoa"/>
        </authorList>
    </citation>
    <scope>IDENTIFICATION</scope>
</reference>
<dbReference type="GeneID" id="111245382"/>
<evidence type="ECO:0000313" key="4">
    <source>
        <dbReference type="Proteomes" id="UP000594260"/>
    </source>
</evidence>
<feature type="compositionally biased region" description="Basic and acidic residues" evidence="1">
    <location>
        <begin position="68"/>
        <end position="98"/>
    </location>
</feature>
<feature type="region of interest" description="Disordered" evidence="1">
    <location>
        <begin position="24"/>
        <end position="292"/>
    </location>
</feature>
<dbReference type="InParanoid" id="A0A7M7JPW3"/>
<feature type="compositionally biased region" description="Polar residues" evidence="1">
    <location>
        <begin position="956"/>
        <end position="965"/>
    </location>
</feature>
<feature type="region of interest" description="Disordered" evidence="1">
    <location>
        <begin position="521"/>
        <end position="586"/>
    </location>
</feature>
<sequence>MKVLSCALVIVVILTTRTVAWKPDQTDRSERSPNNSSQGNENYYGRHPGGGSDLKNISHELDDDSLEDDRRGVSRDRDQDRGNENRPFDEQRSRHDNNRNSQELSPVSPLAEQIERISSAEEASIEREDSRERRVTQNFASSEYTDDTESQSRERPAKDYGGHDTDGAARDSSRVDSTEAYRLAGKRDYDYEDKPHSYKKLHTKNKPLQARGAKEGNQYGYWVRKEEQAIDRNRDSRERPERSAVRNDDTTKTGPVNREPYKSHDNQLSLNGDDSSRPGTGDEDKSKRNDVEDVLMRYRSDLDNEKNLQLGEVDTAYGAKKTTDLSARHLSELELTRDKGRCSKKESAYEPKAYYRATRNERYELDEEPYDRGNRVNVNGENRQRMHKLHNANDSLKYKLSKKNQQYPYKTVQQTRYYGRSNLVPPLYPPFGSDDQQARKIPEINQARLDSRHRMHDLSPTLRPTRRPLSRAVNRRNPRAVISVYESFLPYNKSSLLLLTKGQPLSNEKRVTQHAVLQGTRHPLQHAAQRAAQAPRKQSAKVPESDTENAPSRSQEENERPRRPVYRLAPSPAYRTSRRPASPSLSHHILHDFKKLDNRWLPKYPRHGITRPPRPQHRKLTGHAARLIANRRRDPNKHHPSEKDLEVLTLTASTTTSTKHPVICPWGWQGNVNLTSDELLHRVPGETGEFGTRVASLQRLPWQKARDKVDRNDTWKKIPRVSTLESTCPAANSSTMQPETGFSEGSAVHSSDAGVKALRFPNSFLSYDGINDIVYPPIKYGHLSTAVAGSAAVRSTKAEKDRLTDTSILVEEGLRSPPIVPRTAKEENHVEFSEDAFWRTWKPPADIATYNGKTGLNTAVTQQKNTNNSVLSGQALLSGHPALMLRHHQRGSTLRQHGTLGRRAIAWNTYESPKQVSTKGILEGQQRTTGHGTASVGWFRFKQTDPDFFGMPHRPLSTTQRPTTQKSRKGNSVPEAAKSTNDRPEMVKNKRFPSSLFHSTASVKPYNNTRFKHLSISRRRPGSFAEWHPRSKVNADRLPVPLQNDTLAKAAILAVMLRPGKDFLHNIHSTMIRLDESARASQPMITAIGIQTSGRGAQRSAEAEMATDADKLSNLRVRNEKQALTDFTKIRTRIPVLKSAQVMQKKFGNLQVSGGHDRYGQNGEHRGRRKNDQKAQSRNAEPDVGQLPMERSSRHDEFEKNYDKTKRSILSDLSDMNKDRHYMPSEYIISVRYKNTTDKEAEKRLKSRGFTETHHRLVERFEIIHQHENSEEDTGIEESNSPDHAATEESVNAQVKTMVRDNLRANRNGEDIATNQLDRPPIEVRTLLHGYRSMKPYELVYRGNHSESVHKIPSEGFPVNSRFKNWVHRNVEV</sequence>
<dbReference type="EnsemblMetazoa" id="XM_022793677">
    <property type="protein sequence ID" value="XP_022649412"/>
    <property type="gene ID" value="LOC111245382"/>
</dbReference>
<dbReference type="OrthoDB" id="10568075at2759"/>
<feature type="compositionally biased region" description="Basic and acidic residues" evidence="1">
    <location>
        <begin position="1191"/>
        <end position="1203"/>
    </location>
</feature>
<keyword evidence="4" id="KW-1185">Reference proteome</keyword>
<feature type="region of interest" description="Disordered" evidence="1">
    <location>
        <begin position="1147"/>
        <end position="1203"/>
    </location>
</feature>
<accession>A0A7M7JPW3</accession>
<dbReference type="KEGG" id="vde:111245382"/>
<feature type="compositionally biased region" description="Basic and acidic residues" evidence="1">
    <location>
        <begin position="150"/>
        <end position="196"/>
    </location>
</feature>
<proteinExistence type="predicted"/>
<feature type="chain" id="PRO_5029869073" evidence="2">
    <location>
        <begin position="21"/>
        <end position="1373"/>
    </location>
</feature>
<name>A0A7M7JPW3_VARDE</name>